<proteinExistence type="predicted"/>
<protein>
    <submittedName>
        <fullName evidence="6">MerR family DNA-binding transcriptional regulator</fullName>
    </submittedName>
</protein>
<evidence type="ECO:0000256" key="1">
    <source>
        <dbReference type="ARBA" id="ARBA00022491"/>
    </source>
</evidence>
<feature type="domain" description="HTH merR-type" evidence="5">
    <location>
        <begin position="126"/>
        <end position="193"/>
    </location>
</feature>
<gene>
    <name evidence="6" type="ORF">CP981_21615</name>
</gene>
<evidence type="ECO:0000313" key="6">
    <source>
        <dbReference type="EMBL" id="QEV53895.1"/>
    </source>
</evidence>
<evidence type="ECO:0000256" key="2">
    <source>
        <dbReference type="ARBA" id="ARBA00023015"/>
    </source>
</evidence>
<dbReference type="Pfam" id="PF13411">
    <property type="entry name" value="MerR_1"/>
    <property type="match status" value="1"/>
</dbReference>
<dbReference type="Proteomes" id="UP000325458">
    <property type="component" value="Chromosome"/>
</dbReference>
<evidence type="ECO:0000259" key="5">
    <source>
        <dbReference type="PROSITE" id="PS50937"/>
    </source>
</evidence>
<keyword evidence="3 6" id="KW-0238">DNA-binding</keyword>
<dbReference type="PANTHER" id="PTHR30204:SF69">
    <property type="entry name" value="MERR-FAMILY TRANSCRIPTIONAL REGULATOR"/>
    <property type="match status" value="1"/>
</dbReference>
<name>A0AAE6TNW4_STRPT</name>
<sequence length="240" mass="25561">MRGMRPADLAREHGISTQAVRNYERDGCLPPAERTRSGYRIYTEVHAAALRAYLALIPGYGHAAAGQIMNAVHADGIGDALALIDRGHGQLARDRDTLDAVRSAVGHLVGESDAAPAAAADRAPRTVGALARRLGVTPATLRNWEDAGIVTPARDPGTGYRLFRAGDIRDAELAHLLRRGGYPLDHIATVVQQVRTAGGTDTLAGALDDWRQKLTARGLAMLDAAAHLSRYLGLREAAGR</sequence>
<dbReference type="InterPro" id="IPR047057">
    <property type="entry name" value="MerR_fam"/>
</dbReference>
<dbReference type="PROSITE" id="PS50937">
    <property type="entry name" value="HTH_MERR_2"/>
    <property type="match status" value="2"/>
</dbReference>
<dbReference type="Gene3D" id="1.10.1660.10">
    <property type="match status" value="2"/>
</dbReference>
<dbReference type="SUPFAM" id="SSF46955">
    <property type="entry name" value="Putative DNA-binding domain"/>
    <property type="match status" value="2"/>
</dbReference>
<keyword evidence="2" id="KW-0805">Transcription regulation</keyword>
<dbReference type="CDD" id="cd04773">
    <property type="entry name" value="HTH_TioE_rpt2"/>
    <property type="match status" value="1"/>
</dbReference>
<organism evidence="6 7">
    <name type="scientific">Streptomyces platensis</name>
    <dbReference type="NCBI Taxonomy" id="58346"/>
    <lineage>
        <taxon>Bacteria</taxon>
        <taxon>Bacillati</taxon>
        <taxon>Actinomycetota</taxon>
        <taxon>Actinomycetes</taxon>
        <taxon>Kitasatosporales</taxon>
        <taxon>Streptomycetaceae</taxon>
        <taxon>Streptomyces</taxon>
    </lineage>
</organism>
<dbReference type="EMBL" id="CP023691">
    <property type="protein sequence ID" value="QEV53895.1"/>
    <property type="molecule type" value="Genomic_DNA"/>
</dbReference>
<evidence type="ECO:0000256" key="3">
    <source>
        <dbReference type="ARBA" id="ARBA00023125"/>
    </source>
</evidence>
<dbReference type="GO" id="GO:0003677">
    <property type="term" value="F:DNA binding"/>
    <property type="evidence" value="ECO:0007669"/>
    <property type="project" value="UniProtKB-KW"/>
</dbReference>
<dbReference type="GO" id="GO:0003700">
    <property type="term" value="F:DNA-binding transcription factor activity"/>
    <property type="evidence" value="ECO:0007669"/>
    <property type="project" value="InterPro"/>
</dbReference>
<dbReference type="KEGG" id="spla:CP981_21615"/>
<accession>A0AAE6TNW4</accession>
<feature type="domain" description="HTH merR-type" evidence="5">
    <location>
        <begin position="3"/>
        <end position="51"/>
    </location>
</feature>
<reference evidence="6 7" key="1">
    <citation type="submission" date="2017-09" db="EMBL/GenBank/DDBJ databases">
        <authorList>
            <person name="Lee N."/>
            <person name="Cho B.-K."/>
        </authorList>
    </citation>
    <scope>NUCLEOTIDE SEQUENCE [LARGE SCALE GENOMIC DNA]</scope>
    <source>
        <strain evidence="6 7">ATCC 23948</strain>
    </source>
</reference>
<keyword evidence="1" id="KW-0678">Repressor</keyword>
<dbReference type="InterPro" id="IPR000551">
    <property type="entry name" value="MerR-type_HTH_dom"/>
</dbReference>
<evidence type="ECO:0000256" key="4">
    <source>
        <dbReference type="ARBA" id="ARBA00023163"/>
    </source>
</evidence>
<dbReference type="AlphaFoldDB" id="A0AAE6TNW4"/>
<dbReference type="PANTHER" id="PTHR30204">
    <property type="entry name" value="REDOX-CYCLING DRUG-SENSING TRANSCRIPTIONAL ACTIVATOR SOXR"/>
    <property type="match status" value="1"/>
</dbReference>
<dbReference type="Pfam" id="PF00376">
    <property type="entry name" value="MerR"/>
    <property type="match status" value="1"/>
</dbReference>
<dbReference type="SMART" id="SM00422">
    <property type="entry name" value="HTH_MERR"/>
    <property type="match status" value="2"/>
</dbReference>
<dbReference type="PROSITE" id="PS00552">
    <property type="entry name" value="HTH_MERR_1"/>
    <property type="match status" value="1"/>
</dbReference>
<dbReference type="InterPro" id="IPR009061">
    <property type="entry name" value="DNA-bd_dom_put_sf"/>
</dbReference>
<keyword evidence="4" id="KW-0804">Transcription</keyword>
<evidence type="ECO:0000313" key="7">
    <source>
        <dbReference type="Proteomes" id="UP000325458"/>
    </source>
</evidence>